<evidence type="ECO:0000256" key="25">
    <source>
        <dbReference type="ARBA" id="ARBA00052405"/>
    </source>
</evidence>
<protein>
    <recommendedName>
        <fullName evidence="27">Hepatic sodium/bile acid cotransporter</fullName>
    </recommendedName>
    <alternativeName>
        <fullName evidence="29">Na(+)/bile acid cotransporter</fullName>
    </alternativeName>
    <alternativeName>
        <fullName evidence="28">Na(+)/taurocholate transport protein</fullName>
    </alternativeName>
    <alternativeName>
        <fullName evidence="30">Sodium/taurocholate cotransporting polypeptide</fullName>
    </alternativeName>
    <alternativeName>
        <fullName evidence="31">Solute carrier family 10 member 1</fullName>
    </alternativeName>
</protein>
<evidence type="ECO:0000256" key="14">
    <source>
        <dbReference type="ARBA" id="ARBA00034215"/>
    </source>
</evidence>
<comment type="catalytic activity">
    <reaction evidence="25">
        <text>estrone 3-sulfate(out) + 2 Na(+)(out) = estrone 3-sulfate(in) + 2 Na(+)(in)</text>
        <dbReference type="Rhea" id="RHEA:71083"/>
        <dbReference type="ChEBI" id="CHEBI:29101"/>
        <dbReference type="ChEBI" id="CHEBI:60050"/>
    </reaction>
</comment>
<evidence type="ECO:0000256" key="12">
    <source>
        <dbReference type="ARBA" id="ARBA00023180"/>
    </source>
</evidence>
<reference evidence="33" key="2">
    <citation type="submission" date="2025-09" db="UniProtKB">
        <authorList>
            <consortium name="Ensembl"/>
        </authorList>
    </citation>
    <scope>IDENTIFICATION</scope>
</reference>
<evidence type="ECO:0000256" key="17">
    <source>
        <dbReference type="ARBA" id="ARBA00047596"/>
    </source>
</evidence>
<keyword evidence="11 32" id="KW-0472">Membrane</keyword>
<comment type="catalytic activity">
    <reaction evidence="15">
        <text>cholate(out) + 2 Na(+)(out) = cholate(in) + 2 Na(+)(in)</text>
        <dbReference type="Rhea" id="RHEA:71911"/>
        <dbReference type="ChEBI" id="CHEBI:29101"/>
        <dbReference type="ChEBI" id="CHEBI:29747"/>
    </reaction>
</comment>
<dbReference type="InterPro" id="IPR004710">
    <property type="entry name" value="Bilac:Na_transpt"/>
</dbReference>
<comment type="catalytic activity">
    <reaction evidence="18">
        <text>taurodeoxycholate(out) + 2 Na(+)(out) = taurodeoxycholate(in) + 2 Na(+)(in)</text>
        <dbReference type="Rhea" id="RHEA:72087"/>
        <dbReference type="ChEBI" id="CHEBI:29101"/>
        <dbReference type="ChEBI" id="CHEBI:36261"/>
    </reaction>
</comment>
<evidence type="ECO:0000256" key="24">
    <source>
        <dbReference type="ARBA" id="ARBA00052374"/>
    </source>
</evidence>
<evidence type="ECO:0000256" key="1">
    <source>
        <dbReference type="ARBA" id="ARBA00004651"/>
    </source>
</evidence>
<evidence type="ECO:0000256" key="31">
    <source>
        <dbReference type="ARBA" id="ARBA00082917"/>
    </source>
</evidence>
<dbReference type="Ensembl" id="ENSMMOT00000002291.1">
    <property type="protein sequence ID" value="ENSMMOP00000002251.1"/>
    <property type="gene ID" value="ENSMMOG00000001851.1"/>
</dbReference>
<dbReference type="GO" id="GO:0005886">
    <property type="term" value="C:plasma membrane"/>
    <property type="evidence" value="ECO:0007669"/>
    <property type="project" value="UniProtKB-SubCell"/>
</dbReference>
<evidence type="ECO:0000313" key="33">
    <source>
        <dbReference type="Ensembl" id="ENSMMOP00000002251.1"/>
    </source>
</evidence>
<dbReference type="STRING" id="94237.ENSMMOP00000002251"/>
<feature type="transmembrane region" description="Helical" evidence="32">
    <location>
        <begin position="76"/>
        <end position="96"/>
    </location>
</feature>
<comment type="catalytic activity">
    <reaction evidence="14">
        <text>glycocholate(out) + 2 Na(+)(out) = glycocholate(in) + 2 Na(+)(in)</text>
        <dbReference type="Rhea" id="RHEA:71935"/>
        <dbReference type="ChEBI" id="CHEBI:29101"/>
        <dbReference type="ChEBI" id="CHEBI:29746"/>
    </reaction>
</comment>
<evidence type="ECO:0000256" key="19">
    <source>
        <dbReference type="ARBA" id="ARBA00048013"/>
    </source>
</evidence>
<evidence type="ECO:0000313" key="34">
    <source>
        <dbReference type="Proteomes" id="UP000261620"/>
    </source>
</evidence>
<organism evidence="33 34">
    <name type="scientific">Mola mola</name>
    <name type="common">Ocean sunfish</name>
    <name type="synonym">Tetraodon mola</name>
    <dbReference type="NCBI Taxonomy" id="94237"/>
    <lineage>
        <taxon>Eukaryota</taxon>
        <taxon>Metazoa</taxon>
        <taxon>Chordata</taxon>
        <taxon>Craniata</taxon>
        <taxon>Vertebrata</taxon>
        <taxon>Euteleostomi</taxon>
        <taxon>Actinopterygii</taxon>
        <taxon>Neopterygii</taxon>
        <taxon>Teleostei</taxon>
        <taxon>Neoteleostei</taxon>
        <taxon>Acanthomorphata</taxon>
        <taxon>Eupercaria</taxon>
        <taxon>Tetraodontiformes</taxon>
        <taxon>Molidae</taxon>
        <taxon>Mola</taxon>
    </lineage>
</organism>
<keyword evidence="13" id="KW-0739">Sodium transport</keyword>
<feature type="transmembrane region" description="Helical" evidence="32">
    <location>
        <begin position="208"/>
        <end position="230"/>
    </location>
</feature>
<evidence type="ECO:0000256" key="30">
    <source>
        <dbReference type="ARBA" id="ARBA00078029"/>
    </source>
</evidence>
<feature type="transmembrane region" description="Helical" evidence="32">
    <location>
        <begin position="48"/>
        <end position="70"/>
    </location>
</feature>
<comment type="catalytic activity">
    <reaction evidence="21">
        <text>taurochenodeoxycholate(out) + 2 Na(+)(out) = taurochenodeoxycholate(in) + 2 Na(+)(in)</text>
        <dbReference type="Rhea" id="RHEA:71923"/>
        <dbReference type="ChEBI" id="CHEBI:9407"/>
        <dbReference type="ChEBI" id="CHEBI:29101"/>
    </reaction>
</comment>
<dbReference type="Gene3D" id="1.20.1530.20">
    <property type="match status" value="1"/>
</dbReference>
<feature type="transmembrane region" description="Helical" evidence="32">
    <location>
        <begin position="177"/>
        <end position="196"/>
    </location>
</feature>
<sequence length="326" mass="35377">QGLVLNISYTLNQTLNIFSIVILFITMISLGCTMEISKIKAHLFKPKGVTIALLAQFGIMPLTAFCLAKILQMGPVQAVTVLICGCCPGGTLSNIFSLAMEGDMNLSILMTTCSSVAALGMMPLLLYIFCQGFSGLENAVPYGNITKSLVLTLVPCAIGILINHYKPNYSPIVKKVGLSIFIISTFIVSVLAAMAFKDLIWMIFMPDVLLVAALMPLIGFMLGYVMSVICRLSPNRTISMETGCQNIQLCTVILKVAFPPQVIGPMFLFPLIYITLQSVEALLFALCFRCYQKFKATVEGKGHSCLCLCKVRPCGGIALYTSIGLF</sequence>
<comment type="catalytic activity">
    <reaction evidence="22">
        <text>tauronorcholate(out) + 2 Na(+)(out) = tauronorcholate(in) + 2 Na(+)(in)</text>
        <dbReference type="Rhea" id="RHEA:71915"/>
        <dbReference type="ChEBI" id="CHEBI:29101"/>
        <dbReference type="ChEBI" id="CHEBI:191405"/>
    </reaction>
</comment>
<keyword evidence="7 32" id="KW-1133">Transmembrane helix</keyword>
<evidence type="ECO:0000256" key="7">
    <source>
        <dbReference type="ARBA" id="ARBA00022989"/>
    </source>
</evidence>
<evidence type="ECO:0000256" key="6">
    <source>
        <dbReference type="ARBA" id="ARBA00022847"/>
    </source>
</evidence>
<proteinExistence type="inferred from homology"/>
<evidence type="ECO:0000256" key="10">
    <source>
        <dbReference type="ARBA" id="ARBA00023065"/>
    </source>
</evidence>
<feature type="transmembrane region" description="Helical" evidence="32">
    <location>
        <begin position="108"/>
        <end position="129"/>
    </location>
</feature>
<keyword evidence="6" id="KW-0769">Symport</keyword>
<evidence type="ECO:0000256" key="26">
    <source>
        <dbReference type="ARBA" id="ARBA00056510"/>
    </source>
</evidence>
<evidence type="ECO:0000256" key="3">
    <source>
        <dbReference type="ARBA" id="ARBA00022448"/>
    </source>
</evidence>
<evidence type="ECO:0000256" key="18">
    <source>
        <dbReference type="ARBA" id="ARBA00047743"/>
    </source>
</evidence>
<keyword evidence="12" id="KW-0325">Glycoprotein</keyword>
<dbReference type="PANTHER" id="PTHR10361">
    <property type="entry name" value="SODIUM-BILE ACID COTRANSPORTER"/>
    <property type="match status" value="1"/>
</dbReference>
<dbReference type="GO" id="GO:0008508">
    <property type="term" value="F:bile acid:sodium symporter activity"/>
    <property type="evidence" value="ECO:0007669"/>
    <property type="project" value="TreeGrafter"/>
</dbReference>
<keyword evidence="10" id="KW-0406">Ion transport</keyword>
<comment type="catalytic activity">
    <reaction evidence="16">
        <text>tauroallocholate(out) + 2 Na(+)(out) = tauroallocholate(in) + 2 Na(+)(in)</text>
        <dbReference type="Rhea" id="RHEA:51840"/>
        <dbReference type="ChEBI" id="CHEBI:29101"/>
        <dbReference type="ChEBI" id="CHEBI:191406"/>
    </reaction>
</comment>
<feature type="transmembrane region" description="Helical" evidence="32">
    <location>
        <begin position="149"/>
        <end position="165"/>
    </location>
</feature>
<dbReference type="Pfam" id="PF01758">
    <property type="entry name" value="SBF"/>
    <property type="match status" value="1"/>
</dbReference>
<keyword evidence="9" id="KW-0445">Lipid transport</keyword>
<evidence type="ECO:0000256" key="13">
    <source>
        <dbReference type="ARBA" id="ARBA00023201"/>
    </source>
</evidence>
<evidence type="ECO:0000256" key="22">
    <source>
        <dbReference type="ARBA" id="ARBA00049276"/>
    </source>
</evidence>
<comment type="catalytic activity">
    <reaction evidence="24">
        <text>taurohyodeoxycholate(out) + 2 Na(+)(out) = taurohyodeoxycholate(in) + 2 Na(+)(in)</text>
        <dbReference type="Rhea" id="RHEA:72167"/>
        <dbReference type="ChEBI" id="CHEBI:29101"/>
        <dbReference type="ChEBI" id="CHEBI:191407"/>
    </reaction>
</comment>
<evidence type="ECO:0000256" key="4">
    <source>
        <dbReference type="ARBA" id="ARBA00022475"/>
    </source>
</evidence>
<comment type="similarity">
    <text evidence="2">Belongs to the bile acid:sodium symporter (BASS) (TC 2.A.28) family.</text>
</comment>
<comment type="catalytic activity">
    <reaction evidence="19">
        <text>tauro-beta-muricholate(out) + 2 Na(+)(out) = tauro-beta-muricholate(in) + 2 Na(+)(in)</text>
        <dbReference type="Rhea" id="RHEA:72179"/>
        <dbReference type="ChEBI" id="CHEBI:29101"/>
        <dbReference type="ChEBI" id="CHEBI:133064"/>
    </reaction>
</comment>
<evidence type="ECO:0000256" key="16">
    <source>
        <dbReference type="ARBA" id="ARBA00047311"/>
    </source>
</evidence>
<evidence type="ECO:0000256" key="28">
    <source>
        <dbReference type="ARBA" id="ARBA00075177"/>
    </source>
</evidence>
<evidence type="ECO:0000256" key="27">
    <source>
        <dbReference type="ARBA" id="ARBA00073206"/>
    </source>
</evidence>
<dbReference type="InterPro" id="IPR002657">
    <property type="entry name" value="BilAc:Na_symport/Acr3"/>
</dbReference>
<comment type="catalytic activity">
    <reaction evidence="17">
        <text>tauroursodeoxycholate(out) + 2 Na(+)(out) = tauroursodeoxycholate(in) + 2 Na(+)(in)</text>
        <dbReference type="Rhea" id="RHEA:71927"/>
        <dbReference type="ChEBI" id="CHEBI:29101"/>
        <dbReference type="ChEBI" id="CHEBI:132028"/>
    </reaction>
</comment>
<comment type="subcellular location">
    <subcellularLocation>
        <location evidence="1">Cell membrane</location>
        <topology evidence="1">Multi-pass membrane protein</topology>
    </subcellularLocation>
</comment>
<keyword evidence="34" id="KW-1185">Reference proteome</keyword>
<name>A0A3Q3VLK0_MOLML</name>
<evidence type="ECO:0000256" key="11">
    <source>
        <dbReference type="ARBA" id="ARBA00023136"/>
    </source>
</evidence>
<keyword evidence="8" id="KW-0915">Sodium</keyword>
<feature type="transmembrane region" description="Helical" evidence="32">
    <location>
        <begin position="15"/>
        <end position="36"/>
    </location>
</feature>
<dbReference type="InterPro" id="IPR038770">
    <property type="entry name" value="Na+/solute_symporter_sf"/>
</dbReference>
<evidence type="ECO:0000256" key="21">
    <source>
        <dbReference type="ARBA" id="ARBA00048338"/>
    </source>
</evidence>
<dbReference type="AlphaFoldDB" id="A0A3Q3VLK0"/>
<evidence type="ECO:0000256" key="8">
    <source>
        <dbReference type="ARBA" id="ARBA00023053"/>
    </source>
</evidence>
<evidence type="ECO:0000256" key="2">
    <source>
        <dbReference type="ARBA" id="ARBA00006528"/>
    </source>
</evidence>
<evidence type="ECO:0000256" key="29">
    <source>
        <dbReference type="ARBA" id="ARBA00075246"/>
    </source>
</evidence>
<keyword evidence="5 32" id="KW-0812">Transmembrane</keyword>
<dbReference type="PANTHER" id="PTHR10361:SF40">
    <property type="entry name" value="HEPATIC SODIUM_BILE ACID COTRANSPORTER"/>
    <property type="match status" value="1"/>
</dbReference>
<comment type="function">
    <text evidence="26">As a major transporter of conjugated bile salts from plasma into the hepatocyte, it plays a key role in the enterohepatic circulation of bile salts necessary for the solubilization and absorption of dietary fat and fat-soluble vitamins. It is strictly dependent on the extracellular presence of sodium. It exhibits broad substrate specificity and transports various bile acids, such as taurocholate, cholate, as well as non-bile acid organic compounds, such as estrone sulfate. Works collaboratively with the ileal transporter (NTCP2), the organic solute transporter (OST), and the bile salt export pump (BSEP), to ensure efficacious biological recycling of bile acids during enterohepatic circulation.</text>
</comment>
<evidence type="ECO:0000256" key="15">
    <source>
        <dbReference type="ARBA" id="ARBA00034231"/>
    </source>
</evidence>
<dbReference type="FunFam" id="1.20.1530.20:FF:000016">
    <property type="entry name" value="Solute carrier family 10 member 1"/>
    <property type="match status" value="1"/>
</dbReference>
<evidence type="ECO:0000256" key="23">
    <source>
        <dbReference type="ARBA" id="ARBA00051799"/>
    </source>
</evidence>
<keyword evidence="3" id="KW-0813">Transport</keyword>
<reference evidence="33" key="1">
    <citation type="submission" date="2025-08" db="UniProtKB">
        <authorList>
            <consortium name="Ensembl"/>
        </authorList>
    </citation>
    <scope>IDENTIFICATION</scope>
</reference>
<evidence type="ECO:0000256" key="20">
    <source>
        <dbReference type="ARBA" id="ARBA00048327"/>
    </source>
</evidence>
<dbReference type="OMA" id="CTMEIFK"/>
<evidence type="ECO:0000256" key="9">
    <source>
        <dbReference type="ARBA" id="ARBA00023055"/>
    </source>
</evidence>
<accession>A0A3Q3VLK0</accession>
<evidence type="ECO:0000256" key="32">
    <source>
        <dbReference type="SAM" id="Phobius"/>
    </source>
</evidence>
<dbReference type="Proteomes" id="UP000261620">
    <property type="component" value="Unplaced"/>
</dbReference>
<evidence type="ECO:0000256" key="5">
    <source>
        <dbReference type="ARBA" id="ARBA00022692"/>
    </source>
</evidence>
<comment type="catalytic activity">
    <reaction evidence="23">
        <text>taurohyocholate(out) + 2 Na(+)(out) = taurohyocholate(in) + 2 Na(+)(in)</text>
        <dbReference type="Rhea" id="RHEA:72171"/>
        <dbReference type="ChEBI" id="CHEBI:29101"/>
        <dbReference type="ChEBI" id="CHEBI:58874"/>
    </reaction>
</comment>
<comment type="catalytic activity">
    <reaction evidence="20">
        <text>taurocholate(out) + 2 Na(+)(out) = taurocholate(in) + 2 Na(+)(in)</text>
        <dbReference type="Rhea" id="RHEA:71875"/>
        <dbReference type="ChEBI" id="CHEBI:29101"/>
        <dbReference type="ChEBI" id="CHEBI:36257"/>
    </reaction>
</comment>
<keyword evidence="4" id="KW-1003">Cell membrane</keyword>